<keyword evidence="2" id="KW-1185">Reference proteome</keyword>
<organism evidence="1 2">
    <name type="scientific">Portunus trituberculatus</name>
    <name type="common">Swimming crab</name>
    <name type="synonym">Neptunus trituberculatus</name>
    <dbReference type="NCBI Taxonomy" id="210409"/>
    <lineage>
        <taxon>Eukaryota</taxon>
        <taxon>Metazoa</taxon>
        <taxon>Ecdysozoa</taxon>
        <taxon>Arthropoda</taxon>
        <taxon>Crustacea</taxon>
        <taxon>Multicrustacea</taxon>
        <taxon>Malacostraca</taxon>
        <taxon>Eumalacostraca</taxon>
        <taxon>Eucarida</taxon>
        <taxon>Decapoda</taxon>
        <taxon>Pleocyemata</taxon>
        <taxon>Brachyura</taxon>
        <taxon>Eubrachyura</taxon>
        <taxon>Portunoidea</taxon>
        <taxon>Portunidae</taxon>
        <taxon>Portuninae</taxon>
        <taxon>Portunus</taxon>
    </lineage>
</organism>
<evidence type="ECO:0000313" key="1">
    <source>
        <dbReference type="EMBL" id="MPC08688.1"/>
    </source>
</evidence>
<name>A0A5B7CHK4_PORTR</name>
<accession>A0A5B7CHK4</accession>
<gene>
    <name evidence="1" type="ORF">E2C01_001280</name>
</gene>
<proteinExistence type="predicted"/>
<comment type="caution">
    <text evidence="1">The sequence shown here is derived from an EMBL/GenBank/DDBJ whole genome shotgun (WGS) entry which is preliminary data.</text>
</comment>
<dbReference type="EMBL" id="VSRR010000040">
    <property type="protein sequence ID" value="MPC08688.1"/>
    <property type="molecule type" value="Genomic_DNA"/>
</dbReference>
<sequence length="207" mass="20744">MLGEGTAPGATCDTAPGERTVGPVIVRGMVGTRGPGPTTPGSPGRVATGGVILLGGVARHVVGGVVRAEIGGVARGFAGGVALEGVVGAPGAPREATTEAAWVVIGGVALEMGGVARDVFGGVLRLGVGVVVRDGFKGALTGFGWGARDAPCRLGRTVFGGTRCDDGLIPTMTKEDTTDGEYCGTRVRRRMSLDLSLNLLAFESQIS</sequence>
<evidence type="ECO:0000313" key="2">
    <source>
        <dbReference type="Proteomes" id="UP000324222"/>
    </source>
</evidence>
<dbReference type="Proteomes" id="UP000324222">
    <property type="component" value="Unassembled WGS sequence"/>
</dbReference>
<reference evidence="1 2" key="1">
    <citation type="submission" date="2019-05" db="EMBL/GenBank/DDBJ databases">
        <title>Another draft genome of Portunus trituberculatus and its Hox gene families provides insights of decapod evolution.</title>
        <authorList>
            <person name="Jeong J.-H."/>
            <person name="Song I."/>
            <person name="Kim S."/>
            <person name="Choi T."/>
            <person name="Kim D."/>
            <person name="Ryu S."/>
            <person name="Kim W."/>
        </authorList>
    </citation>
    <scope>NUCLEOTIDE SEQUENCE [LARGE SCALE GENOMIC DNA]</scope>
    <source>
        <tissue evidence="1">Muscle</tissue>
    </source>
</reference>
<protein>
    <submittedName>
        <fullName evidence="1">Uncharacterized protein</fullName>
    </submittedName>
</protein>
<dbReference type="AlphaFoldDB" id="A0A5B7CHK4"/>